<protein>
    <submittedName>
        <fullName evidence="2">Uncharacterized protein</fullName>
    </submittedName>
</protein>
<evidence type="ECO:0000256" key="1">
    <source>
        <dbReference type="SAM" id="MobiDB-lite"/>
    </source>
</evidence>
<dbReference type="AlphaFoldDB" id="A0A8J5RKU2"/>
<accession>A0A8J5RKU2</accession>
<evidence type="ECO:0000313" key="2">
    <source>
        <dbReference type="EMBL" id="KAG8050983.1"/>
    </source>
</evidence>
<name>A0A8J5RKU2_ZIZPA</name>
<proteinExistence type="predicted"/>
<feature type="compositionally biased region" description="Low complexity" evidence="1">
    <location>
        <begin position="18"/>
        <end position="27"/>
    </location>
</feature>
<organism evidence="2 3">
    <name type="scientific">Zizania palustris</name>
    <name type="common">Northern wild rice</name>
    <dbReference type="NCBI Taxonomy" id="103762"/>
    <lineage>
        <taxon>Eukaryota</taxon>
        <taxon>Viridiplantae</taxon>
        <taxon>Streptophyta</taxon>
        <taxon>Embryophyta</taxon>
        <taxon>Tracheophyta</taxon>
        <taxon>Spermatophyta</taxon>
        <taxon>Magnoliopsida</taxon>
        <taxon>Liliopsida</taxon>
        <taxon>Poales</taxon>
        <taxon>Poaceae</taxon>
        <taxon>BOP clade</taxon>
        <taxon>Oryzoideae</taxon>
        <taxon>Oryzeae</taxon>
        <taxon>Zizaniinae</taxon>
        <taxon>Zizania</taxon>
    </lineage>
</organism>
<comment type="caution">
    <text evidence="2">The sequence shown here is derived from an EMBL/GenBank/DDBJ whole genome shotgun (WGS) entry which is preliminary data.</text>
</comment>
<evidence type="ECO:0000313" key="3">
    <source>
        <dbReference type="Proteomes" id="UP000729402"/>
    </source>
</evidence>
<dbReference type="EMBL" id="JAAALK010000289">
    <property type="protein sequence ID" value="KAG8050983.1"/>
    <property type="molecule type" value="Genomic_DNA"/>
</dbReference>
<sequence>MGGARGGVERASPRRTSRTPSPSKSTSADLEAQALVEGSWSSTMLDKRLKGCDILLLAFLFSNASGSLLEDPIHVGAAVSESTPRFPSNYDGK</sequence>
<dbReference type="Proteomes" id="UP000729402">
    <property type="component" value="Unassembled WGS sequence"/>
</dbReference>
<gene>
    <name evidence="2" type="ORF">GUJ93_ZPchr0009g1584</name>
</gene>
<reference evidence="2" key="2">
    <citation type="submission" date="2021-02" db="EMBL/GenBank/DDBJ databases">
        <authorList>
            <person name="Kimball J.A."/>
            <person name="Haas M.W."/>
            <person name="Macchietto M."/>
            <person name="Kono T."/>
            <person name="Duquette J."/>
            <person name="Shao M."/>
        </authorList>
    </citation>
    <scope>NUCLEOTIDE SEQUENCE</scope>
    <source>
        <tissue evidence="2">Fresh leaf tissue</tissue>
    </source>
</reference>
<keyword evidence="3" id="KW-1185">Reference proteome</keyword>
<feature type="region of interest" description="Disordered" evidence="1">
    <location>
        <begin position="1"/>
        <end position="31"/>
    </location>
</feature>
<reference evidence="2" key="1">
    <citation type="journal article" date="2021" name="bioRxiv">
        <title>Whole Genome Assembly and Annotation of Northern Wild Rice, Zizania palustris L., Supports a Whole Genome Duplication in the Zizania Genus.</title>
        <authorList>
            <person name="Haas M."/>
            <person name="Kono T."/>
            <person name="Macchietto M."/>
            <person name="Millas R."/>
            <person name="McGilp L."/>
            <person name="Shao M."/>
            <person name="Duquette J."/>
            <person name="Hirsch C.N."/>
            <person name="Kimball J."/>
        </authorList>
    </citation>
    <scope>NUCLEOTIDE SEQUENCE</scope>
    <source>
        <tissue evidence="2">Fresh leaf tissue</tissue>
    </source>
</reference>